<organism evidence="3 4">
    <name type="scientific">Stenomitos frigidus ULC18</name>
    <dbReference type="NCBI Taxonomy" id="2107698"/>
    <lineage>
        <taxon>Bacteria</taxon>
        <taxon>Bacillati</taxon>
        <taxon>Cyanobacteriota</taxon>
        <taxon>Cyanophyceae</taxon>
        <taxon>Leptolyngbyales</taxon>
        <taxon>Leptolyngbyaceae</taxon>
        <taxon>Stenomitos</taxon>
    </lineage>
</organism>
<dbReference type="GO" id="GO:0015074">
    <property type="term" value="P:DNA integration"/>
    <property type="evidence" value="ECO:0007669"/>
    <property type="project" value="InterPro"/>
</dbReference>
<evidence type="ECO:0000313" key="4">
    <source>
        <dbReference type="Proteomes" id="UP000239576"/>
    </source>
</evidence>
<dbReference type="PROSITE" id="PS51898">
    <property type="entry name" value="TYR_RECOMBINASE"/>
    <property type="match status" value="1"/>
</dbReference>
<protein>
    <recommendedName>
        <fullName evidence="2">Tyr recombinase domain-containing protein</fullName>
    </recommendedName>
</protein>
<feature type="domain" description="Tyr recombinase" evidence="2">
    <location>
        <begin position="180"/>
        <end position="345"/>
    </location>
</feature>
<dbReference type="Gene3D" id="1.10.443.10">
    <property type="entry name" value="Intergrase catalytic core"/>
    <property type="match status" value="1"/>
</dbReference>
<dbReference type="SUPFAM" id="SSF56349">
    <property type="entry name" value="DNA breaking-rejoining enzymes"/>
    <property type="match status" value="1"/>
</dbReference>
<name>A0A2T1EBV2_9CYAN</name>
<keyword evidence="4" id="KW-1185">Reference proteome</keyword>
<gene>
    <name evidence="3" type="ORF">C7B82_09475</name>
</gene>
<evidence type="ECO:0000313" key="3">
    <source>
        <dbReference type="EMBL" id="PSB30175.1"/>
    </source>
</evidence>
<evidence type="ECO:0000259" key="2">
    <source>
        <dbReference type="PROSITE" id="PS51898"/>
    </source>
</evidence>
<proteinExistence type="predicted"/>
<dbReference type="InterPro" id="IPR002104">
    <property type="entry name" value="Integrase_catalytic"/>
</dbReference>
<reference evidence="4" key="1">
    <citation type="submission" date="2018-02" db="EMBL/GenBank/DDBJ databases">
        <authorList>
            <person name="Moore K."/>
            <person name="Momper L."/>
        </authorList>
    </citation>
    <scope>NUCLEOTIDE SEQUENCE [LARGE SCALE GENOMIC DNA]</scope>
    <source>
        <strain evidence="4">ULC18</strain>
    </source>
</reference>
<accession>A0A2T1EBV2</accession>
<sequence>MDEIERVNDRLKAANVPVRVRLKGKNLALRATLPKKPGDGIGRKQYDISLLMPATKDGLKRSEREAHKLAQNLAEGSFDWKLYTGSQHDPQAKPIAQLVDEFKDEYCRTHRIQDATWRNTWAGTFRKLPINESISEALLLAAVLSTEQDSRNRELTCQRLQRFAAFAGLQVDLSSYSGAYEPEPRDIPTDEAIVEWRDRIPNQSWQWVYGMLATFGLRPHEAFACEFMDPLTLKVHQDTKTGGRITRAILPEWAKQWQLIEVKCPNTRSKSIKGRGGLVSRQFGSERYNLPFVPYDLRHAWAVRASVAKGLPVSTAAAMMGHSVTTHTRVYHRWLSDAQNERVYRSLILGEG</sequence>
<reference evidence="3 4" key="2">
    <citation type="submission" date="2018-03" db="EMBL/GenBank/DDBJ databases">
        <title>The ancient ancestry and fast evolution of plastids.</title>
        <authorList>
            <person name="Moore K.R."/>
            <person name="Magnabosco C."/>
            <person name="Momper L."/>
            <person name="Gold D.A."/>
            <person name="Bosak T."/>
            <person name="Fournier G.P."/>
        </authorList>
    </citation>
    <scope>NUCLEOTIDE SEQUENCE [LARGE SCALE GENOMIC DNA]</scope>
    <source>
        <strain evidence="3 4">ULC18</strain>
    </source>
</reference>
<comment type="caution">
    <text evidence="3">The sequence shown here is derived from an EMBL/GenBank/DDBJ whole genome shotgun (WGS) entry which is preliminary data.</text>
</comment>
<dbReference type="GO" id="GO:0006310">
    <property type="term" value="P:DNA recombination"/>
    <property type="evidence" value="ECO:0007669"/>
    <property type="project" value="UniProtKB-KW"/>
</dbReference>
<dbReference type="EMBL" id="PVWK01000055">
    <property type="protein sequence ID" value="PSB30175.1"/>
    <property type="molecule type" value="Genomic_DNA"/>
</dbReference>
<evidence type="ECO:0000256" key="1">
    <source>
        <dbReference type="ARBA" id="ARBA00023172"/>
    </source>
</evidence>
<dbReference type="RefSeq" id="WP_106256060.1">
    <property type="nucleotide sequence ID" value="NZ_CAWNSW010000027.1"/>
</dbReference>
<dbReference type="InterPro" id="IPR011010">
    <property type="entry name" value="DNA_brk_join_enz"/>
</dbReference>
<dbReference type="OrthoDB" id="421803at2"/>
<dbReference type="AlphaFoldDB" id="A0A2T1EBV2"/>
<dbReference type="Proteomes" id="UP000239576">
    <property type="component" value="Unassembled WGS sequence"/>
</dbReference>
<dbReference type="InterPro" id="IPR013762">
    <property type="entry name" value="Integrase-like_cat_sf"/>
</dbReference>
<dbReference type="GO" id="GO:0003677">
    <property type="term" value="F:DNA binding"/>
    <property type="evidence" value="ECO:0007669"/>
    <property type="project" value="InterPro"/>
</dbReference>
<keyword evidence="1" id="KW-0233">DNA recombination</keyword>